<dbReference type="Proteomes" id="UP001500307">
    <property type="component" value="Unassembled WGS sequence"/>
</dbReference>
<evidence type="ECO:0000313" key="2">
    <source>
        <dbReference type="EMBL" id="GAA4571939.1"/>
    </source>
</evidence>
<evidence type="ECO:0008006" key="4">
    <source>
        <dbReference type="Google" id="ProtNLM"/>
    </source>
</evidence>
<proteinExistence type="predicted"/>
<feature type="transmembrane region" description="Helical" evidence="1">
    <location>
        <begin position="385"/>
        <end position="407"/>
    </location>
</feature>
<accession>A0ABP8SQ67</accession>
<organism evidence="2 3">
    <name type="scientific">Micromonospora coerulea</name>
    <dbReference type="NCBI Taxonomy" id="47856"/>
    <lineage>
        <taxon>Bacteria</taxon>
        <taxon>Bacillati</taxon>
        <taxon>Actinomycetota</taxon>
        <taxon>Actinomycetes</taxon>
        <taxon>Micromonosporales</taxon>
        <taxon>Micromonosporaceae</taxon>
        <taxon>Micromonospora</taxon>
    </lineage>
</organism>
<feature type="transmembrane region" description="Helical" evidence="1">
    <location>
        <begin position="339"/>
        <end position="365"/>
    </location>
</feature>
<gene>
    <name evidence="2" type="ORF">GCM10023176_33770</name>
</gene>
<keyword evidence="1" id="KW-1133">Transmembrane helix</keyword>
<feature type="transmembrane region" description="Helical" evidence="1">
    <location>
        <begin position="292"/>
        <end position="312"/>
    </location>
</feature>
<protein>
    <recommendedName>
        <fullName evidence="4">ABC transporter permease</fullName>
    </recommendedName>
</protein>
<evidence type="ECO:0000256" key="1">
    <source>
        <dbReference type="SAM" id="Phobius"/>
    </source>
</evidence>
<name>A0ABP8SQ67_9ACTN</name>
<dbReference type="Gene3D" id="2.60.120.200">
    <property type="match status" value="1"/>
</dbReference>
<sequence length="499" mass="52326">MTARESFPRLLLAEWTKLRSVSRWAITLIGAAVLTIGLSYLAASGNKWDPRAQAEFVTGPLGKPVADNFYYVHQQITGDTTLTVRVASLTPAQNRRAVQMGSDQMTKVDDPSPFAQPAAGIMIKDGTTPGSSYASVMLTAAQGVRMQWDFDADRKGSASTGTRWLRLVRSGPTVTGYESADGAQWQKIATATPKNLPSTVEVGFYVSSPSAFYTTRGGGSSSLGEHPTRADATFDNVLGSGATWHGDAVGKVVPTGKGGAPEGQFTEANGTFTVKGTGKVGPKQPDDDMVEAALIGVIAGLMALIGVGVLYATSEYHRGMIRTTFAATPRRGRVLAAKAIVLGATSFLVGLVGAVGSFVLAIPILRKQGFTTPAFPRPSLMDGSVLRALLLTAAFMAGVTVVGLAIGVLLRHSAAAITITIVLVLGPLIVGMILPGTSPKWLMYTTLAGGMATQRAKPPTITLAEPWAMIGPWAGIGVVAAWAAVTLGLAWWQLRKRDA</sequence>
<dbReference type="PANTHER" id="PTHR37305:SF1">
    <property type="entry name" value="MEMBRANE PROTEIN"/>
    <property type="match status" value="1"/>
</dbReference>
<keyword evidence="3" id="KW-1185">Reference proteome</keyword>
<dbReference type="RefSeq" id="WP_346120610.1">
    <property type="nucleotide sequence ID" value="NZ_BAABGU010000017.1"/>
</dbReference>
<dbReference type="EMBL" id="BAABGU010000017">
    <property type="protein sequence ID" value="GAA4571939.1"/>
    <property type="molecule type" value="Genomic_DNA"/>
</dbReference>
<reference evidence="3" key="1">
    <citation type="journal article" date="2019" name="Int. J. Syst. Evol. Microbiol.">
        <title>The Global Catalogue of Microorganisms (GCM) 10K type strain sequencing project: providing services to taxonomists for standard genome sequencing and annotation.</title>
        <authorList>
            <consortium name="The Broad Institute Genomics Platform"/>
            <consortium name="The Broad Institute Genome Sequencing Center for Infectious Disease"/>
            <person name="Wu L."/>
            <person name="Ma J."/>
        </authorList>
    </citation>
    <scope>NUCLEOTIDE SEQUENCE [LARGE SCALE GENOMIC DNA]</scope>
    <source>
        <strain evidence="3">JCM 3175</strain>
    </source>
</reference>
<keyword evidence="1" id="KW-0472">Membrane</keyword>
<evidence type="ECO:0000313" key="3">
    <source>
        <dbReference type="Proteomes" id="UP001500307"/>
    </source>
</evidence>
<feature type="transmembrane region" description="Helical" evidence="1">
    <location>
        <begin position="21"/>
        <end position="43"/>
    </location>
</feature>
<dbReference type="PANTHER" id="PTHR37305">
    <property type="entry name" value="INTEGRAL MEMBRANE PROTEIN-RELATED"/>
    <property type="match status" value="1"/>
</dbReference>
<comment type="caution">
    <text evidence="2">The sequence shown here is derived from an EMBL/GenBank/DDBJ whole genome shotgun (WGS) entry which is preliminary data.</text>
</comment>
<feature type="transmembrane region" description="Helical" evidence="1">
    <location>
        <begin position="414"/>
        <end position="434"/>
    </location>
</feature>
<keyword evidence="1" id="KW-0812">Transmembrane</keyword>
<feature type="transmembrane region" description="Helical" evidence="1">
    <location>
        <begin position="473"/>
        <end position="492"/>
    </location>
</feature>